<gene>
    <name evidence="2" type="ORF">BDV98DRAFT_605058</name>
</gene>
<reference evidence="2 3" key="1">
    <citation type="journal article" date="2019" name="Nat. Ecol. Evol.">
        <title>Megaphylogeny resolves global patterns of mushroom evolution.</title>
        <authorList>
            <person name="Varga T."/>
            <person name="Krizsan K."/>
            <person name="Foldi C."/>
            <person name="Dima B."/>
            <person name="Sanchez-Garcia M."/>
            <person name="Sanchez-Ramirez S."/>
            <person name="Szollosi G.J."/>
            <person name="Szarkandi J.G."/>
            <person name="Papp V."/>
            <person name="Albert L."/>
            <person name="Andreopoulos W."/>
            <person name="Angelini C."/>
            <person name="Antonin V."/>
            <person name="Barry K.W."/>
            <person name="Bougher N.L."/>
            <person name="Buchanan P."/>
            <person name="Buyck B."/>
            <person name="Bense V."/>
            <person name="Catcheside P."/>
            <person name="Chovatia M."/>
            <person name="Cooper J."/>
            <person name="Damon W."/>
            <person name="Desjardin D."/>
            <person name="Finy P."/>
            <person name="Geml J."/>
            <person name="Haridas S."/>
            <person name="Hughes K."/>
            <person name="Justo A."/>
            <person name="Karasinski D."/>
            <person name="Kautmanova I."/>
            <person name="Kiss B."/>
            <person name="Kocsube S."/>
            <person name="Kotiranta H."/>
            <person name="LaButti K.M."/>
            <person name="Lechner B.E."/>
            <person name="Liimatainen K."/>
            <person name="Lipzen A."/>
            <person name="Lukacs Z."/>
            <person name="Mihaltcheva S."/>
            <person name="Morgado L.N."/>
            <person name="Niskanen T."/>
            <person name="Noordeloos M.E."/>
            <person name="Ohm R.A."/>
            <person name="Ortiz-Santana B."/>
            <person name="Ovrebo C."/>
            <person name="Racz N."/>
            <person name="Riley R."/>
            <person name="Savchenko A."/>
            <person name="Shiryaev A."/>
            <person name="Soop K."/>
            <person name="Spirin V."/>
            <person name="Szebenyi C."/>
            <person name="Tomsovsky M."/>
            <person name="Tulloss R.E."/>
            <person name="Uehling J."/>
            <person name="Grigoriev I.V."/>
            <person name="Vagvolgyi C."/>
            <person name="Papp T."/>
            <person name="Martin F.M."/>
            <person name="Miettinen O."/>
            <person name="Hibbett D.S."/>
            <person name="Nagy L.G."/>
        </authorList>
    </citation>
    <scope>NUCLEOTIDE SEQUENCE [LARGE SCALE GENOMIC DNA]</scope>
    <source>
        <strain evidence="2 3">CBS 309.79</strain>
    </source>
</reference>
<name>A0A5C3QGL7_9AGAR</name>
<dbReference type="AlphaFoldDB" id="A0A5C3QGL7"/>
<proteinExistence type="predicted"/>
<keyword evidence="3" id="KW-1185">Reference proteome</keyword>
<feature type="compositionally biased region" description="Low complexity" evidence="1">
    <location>
        <begin position="194"/>
        <end position="206"/>
    </location>
</feature>
<evidence type="ECO:0000256" key="1">
    <source>
        <dbReference type="SAM" id="MobiDB-lite"/>
    </source>
</evidence>
<feature type="region of interest" description="Disordered" evidence="1">
    <location>
        <begin position="1"/>
        <end position="22"/>
    </location>
</feature>
<dbReference type="InterPro" id="IPR019152">
    <property type="entry name" value="DUF2046"/>
</dbReference>
<dbReference type="Pfam" id="PF09755">
    <property type="entry name" value="DUF2046"/>
    <property type="match status" value="1"/>
</dbReference>
<feature type="compositionally biased region" description="Polar residues" evidence="1">
    <location>
        <begin position="87"/>
        <end position="112"/>
    </location>
</feature>
<accession>A0A5C3QGL7</accession>
<feature type="region of interest" description="Disordered" evidence="1">
    <location>
        <begin position="349"/>
        <end position="444"/>
    </location>
</feature>
<feature type="region of interest" description="Disordered" evidence="1">
    <location>
        <begin position="75"/>
        <end position="121"/>
    </location>
</feature>
<dbReference type="PANTHER" id="PTHR15276">
    <property type="entry name" value="H4 D10S170 PROTEIN-RELATED"/>
    <property type="match status" value="1"/>
</dbReference>
<feature type="compositionally biased region" description="Low complexity" evidence="1">
    <location>
        <begin position="77"/>
        <end position="86"/>
    </location>
</feature>
<protein>
    <submittedName>
        <fullName evidence="2">Uncharacterized protein</fullName>
    </submittedName>
</protein>
<feature type="region of interest" description="Disordered" evidence="1">
    <location>
        <begin position="173"/>
        <end position="334"/>
    </location>
</feature>
<feature type="compositionally biased region" description="Polar residues" evidence="1">
    <location>
        <begin position="294"/>
        <end position="310"/>
    </location>
</feature>
<dbReference type="PANTHER" id="PTHR15276:SF0">
    <property type="entry name" value="COILED-COIL DOMAIN-CONTAINING PROTEIN 6"/>
    <property type="match status" value="1"/>
</dbReference>
<dbReference type="EMBL" id="ML178827">
    <property type="protein sequence ID" value="TFL00882.1"/>
    <property type="molecule type" value="Genomic_DNA"/>
</dbReference>
<evidence type="ECO:0000313" key="3">
    <source>
        <dbReference type="Proteomes" id="UP000305067"/>
    </source>
</evidence>
<organism evidence="2 3">
    <name type="scientific">Pterulicium gracile</name>
    <dbReference type="NCBI Taxonomy" id="1884261"/>
    <lineage>
        <taxon>Eukaryota</taxon>
        <taxon>Fungi</taxon>
        <taxon>Dikarya</taxon>
        <taxon>Basidiomycota</taxon>
        <taxon>Agaricomycotina</taxon>
        <taxon>Agaricomycetes</taxon>
        <taxon>Agaricomycetidae</taxon>
        <taxon>Agaricales</taxon>
        <taxon>Pleurotineae</taxon>
        <taxon>Pterulaceae</taxon>
        <taxon>Pterulicium</taxon>
    </lineage>
</organism>
<feature type="compositionally biased region" description="Low complexity" evidence="1">
    <location>
        <begin position="349"/>
        <end position="367"/>
    </location>
</feature>
<feature type="compositionally biased region" description="Low complexity" evidence="1">
    <location>
        <begin position="247"/>
        <end position="289"/>
    </location>
</feature>
<dbReference type="OrthoDB" id="78858at2759"/>
<dbReference type="STRING" id="1884261.A0A5C3QGL7"/>
<feature type="compositionally biased region" description="Low complexity" evidence="1">
    <location>
        <begin position="374"/>
        <end position="384"/>
    </location>
</feature>
<sequence>MSQSPPIRRLSTSSSSNSRQEELINAYEAEEERIINTLSRKLEKLREEKIELENALEAESESHVNRLSRELSILRRQQQQQQQQQQSNAVAGSSTFVNGAASSSTPFTNGNGTHAPPDPSTNVMLETLIRENEQLRHRLASAERSYVHTSRLCEIYREELIGHRTRMGRPVDDLVGMSNPSADALDQPTHRRNASSQSNSNTSPISTFHHHYAPLPPSRPPKHSIPIPRANTPSAHSPHHGAGKADSPISISMSSSSISHAPFSDSTSASSTSDSPFPFSPPDHASSSHMPASLASNNTHLTTPSSSGSNPAIFPPTAGHRTLTYPSVPPPSLSSSPNVPYFYHPTFASTSGTSSASESRSQSQSRSPVEPLSRRGSNAGSARRGSFDWRSGEGGSMMIRGSRRSSVERGARVAETGVLVPRSRAGSQGQGQHQQLGQHGSGGQHVLGVTEEEMAAMSM</sequence>
<evidence type="ECO:0000313" key="2">
    <source>
        <dbReference type="EMBL" id="TFL00882.1"/>
    </source>
</evidence>
<dbReference type="Proteomes" id="UP000305067">
    <property type="component" value="Unassembled WGS sequence"/>
</dbReference>
<feature type="compositionally biased region" description="Low complexity" evidence="1">
    <location>
        <begin position="426"/>
        <end position="438"/>
    </location>
</feature>
<feature type="compositionally biased region" description="Low complexity" evidence="1">
    <location>
        <begin position="11"/>
        <end position="22"/>
    </location>
</feature>